<accession>A0A251SCW5</accession>
<dbReference type="AlphaFoldDB" id="A0A251SCW5"/>
<organism evidence="1 2">
    <name type="scientific">Helianthus annuus</name>
    <name type="common">Common sunflower</name>
    <dbReference type="NCBI Taxonomy" id="4232"/>
    <lineage>
        <taxon>Eukaryota</taxon>
        <taxon>Viridiplantae</taxon>
        <taxon>Streptophyta</taxon>
        <taxon>Embryophyta</taxon>
        <taxon>Tracheophyta</taxon>
        <taxon>Spermatophyta</taxon>
        <taxon>Magnoliopsida</taxon>
        <taxon>eudicotyledons</taxon>
        <taxon>Gunneridae</taxon>
        <taxon>Pentapetalae</taxon>
        <taxon>asterids</taxon>
        <taxon>campanulids</taxon>
        <taxon>Asterales</taxon>
        <taxon>Asteraceae</taxon>
        <taxon>Asteroideae</taxon>
        <taxon>Heliantheae alliance</taxon>
        <taxon>Heliantheae</taxon>
        <taxon>Helianthus</taxon>
    </lineage>
</organism>
<reference evidence="2" key="1">
    <citation type="journal article" date="2017" name="Nature">
        <title>The sunflower genome provides insights into oil metabolism, flowering and Asterid evolution.</title>
        <authorList>
            <person name="Badouin H."/>
            <person name="Gouzy J."/>
            <person name="Grassa C.J."/>
            <person name="Murat F."/>
            <person name="Staton S.E."/>
            <person name="Cottret L."/>
            <person name="Lelandais-Briere C."/>
            <person name="Owens G.L."/>
            <person name="Carrere S."/>
            <person name="Mayjonade B."/>
            <person name="Legrand L."/>
            <person name="Gill N."/>
            <person name="Kane N.C."/>
            <person name="Bowers J.E."/>
            <person name="Hubner S."/>
            <person name="Bellec A."/>
            <person name="Berard A."/>
            <person name="Berges H."/>
            <person name="Blanchet N."/>
            <person name="Boniface M.C."/>
            <person name="Brunel D."/>
            <person name="Catrice O."/>
            <person name="Chaidir N."/>
            <person name="Claudel C."/>
            <person name="Donnadieu C."/>
            <person name="Faraut T."/>
            <person name="Fievet G."/>
            <person name="Helmstetter N."/>
            <person name="King M."/>
            <person name="Knapp S.J."/>
            <person name="Lai Z."/>
            <person name="Le Paslier M.C."/>
            <person name="Lippi Y."/>
            <person name="Lorenzon L."/>
            <person name="Mandel J.R."/>
            <person name="Marage G."/>
            <person name="Marchand G."/>
            <person name="Marquand E."/>
            <person name="Bret-Mestries E."/>
            <person name="Morien E."/>
            <person name="Nambeesan S."/>
            <person name="Nguyen T."/>
            <person name="Pegot-Espagnet P."/>
            <person name="Pouilly N."/>
            <person name="Raftis F."/>
            <person name="Sallet E."/>
            <person name="Schiex T."/>
            <person name="Thomas J."/>
            <person name="Vandecasteele C."/>
            <person name="Vares D."/>
            <person name="Vear F."/>
            <person name="Vautrin S."/>
            <person name="Crespi M."/>
            <person name="Mangin B."/>
            <person name="Burke J.M."/>
            <person name="Salse J."/>
            <person name="Munos S."/>
            <person name="Vincourt P."/>
            <person name="Rieseberg L.H."/>
            <person name="Langlade N.B."/>
        </authorList>
    </citation>
    <scope>NUCLEOTIDE SEQUENCE [LARGE SCALE GENOMIC DNA]</scope>
    <source>
        <strain evidence="2">cv. SF193</strain>
    </source>
</reference>
<evidence type="ECO:0000313" key="2">
    <source>
        <dbReference type="Proteomes" id="UP000215914"/>
    </source>
</evidence>
<dbReference type="EMBL" id="CM007904">
    <property type="protein sequence ID" value="OTF96593.1"/>
    <property type="molecule type" value="Genomic_DNA"/>
</dbReference>
<evidence type="ECO:0000313" key="1">
    <source>
        <dbReference type="EMBL" id="OTF96593.1"/>
    </source>
</evidence>
<dbReference type="InParanoid" id="A0A251SCW5"/>
<name>A0A251SCW5_HELAN</name>
<sequence>MVKPNSCPQPKPPTQAPPYPMGVGLSLFSTCQLMPPKLTPTIPHSLKVYEFLFEYRGCKFHHQG</sequence>
<gene>
    <name evidence="1" type="ORF">HannXRQ_Chr15g0495841</name>
</gene>
<keyword evidence="2" id="KW-1185">Reference proteome</keyword>
<protein>
    <submittedName>
        <fullName evidence="1">Uncharacterized protein</fullName>
    </submittedName>
</protein>
<dbReference type="Proteomes" id="UP000215914">
    <property type="component" value="Chromosome 15"/>
</dbReference>
<proteinExistence type="predicted"/>